<dbReference type="Gene3D" id="3.40.980.10">
    <property type="entry name" value="MoaB/Mog-like domain"/>
    <property type="match status" value="1"/>
</dbReference>
<feature type="domain" description="MoaB/Mog" evidence="3">
    <location>
        <begin position="9"/>
        <end position="152"/>
    </location>
</feature>
<dbReference type="Pfam" id="PF00994">
    <property type="entry name" value="MoCF_biosynth"/>
    <property type="match status" value="1"/>
</dbReference>
<dbReference type="InterPro" id="IPR036425">
    <property type="entry name" value="MoaB/Mog-like_dom_sf"/>
</dbReference>
<evidence type="ECO:0000256" key="2">
    <source>
        <dbReference type="ARBA" id="ARBA00023150"/>
    </source>
</evidence>
<reference evidence="4" key="1">
    <citation type="submission" date="2020-05" db="EMBL/GenBank/DDBJ databases">
        <authorList>
            <person name="Chiriac C."/>
            <person name="Salcher M."/>
            <person name="Ghai R."/>
            <person name="Kavagutti S V."/>
        </authorList>
    </citation>
    <scope>NUCLEOTIDE SEQUENCE</scope>
</reference>
<dbReference type="NCBIfam" id="TIGR00177">
    <property type="entry name" value="molyb_syn"/>
    <property type="match status" value="1"/>
</dbReference>
<name>A0A6J5ZM87_9ZZZZ</name>
<organism evidence="4">
    <name type="scientific">freshwater metagenome</name>
    <dbReference type="NCBI Taxonomy" id="449393"/>
    <lineage>
        <taxon>unclassified sequences</taxon>
        <taxon>metagenomes</taxon>
        <taxon>ecological metagenomes</taxon>
    </lineage>
</organism>
<comment type="pathway">
    <text evidence="1">Cofactor biosynthesis; molybdopterin biosynthesis.</text>
</comment>
<gene>
    <name evidence="4" type="ORF">UFOPK3770_01215</name>
</gene>
<dbReference type="SMART" id="SM00852">
    <property type="entry name" value="MoCF_biosynth"/>
    <property type="match status" value="1"/>
</dbReference>
<evidence type="ECO:0000259" key="3">
    <source>
        <dbReference type="SMART" id="SM00852"/>
    </source>
</evidence>
<evidence type="ECO:0000313" key="4">
    <source>
        <dbReference type="EMBL" id="CAB4343774.1"/>
    </source>
</evidence>
<dbReference type="InterPro" id="IPR051920">
    <property type="entry name" value="MPT_Adenylyltrnsfr/MoaC-Rel"/>
</dbReference>
<dbReference type="CDD" id="cd00886">
    <property type="entry name" value="MogA_MoaB"/>
    <property type="match status" value="1"/>
</dbReference>
<accession>A0A6J5ZM87</accession>
<protein>
    <submittedName>
        <fullName evidence="4">Unannotated protein</fullName>
    </submittedName>
</protein>
<evidence type="ECO:0000256" key="1">
    <source>
        <dbReference type="ARBA" id="ARBA00005046"/>
    </source>
</evidence>
<sequence length="164" mass="17127">MSNSARTAVVITASNRASQGIYSDTSGEILKLGLTELGYTVAEVIVLPDDQTQISAQLIKQVQQHIDLIVTTGGTGISPTDVTPEATAPVIEKLLPGIPEALRAHSRERVPTADLSRGIAGTAGRSLIINLPGSPGAVRDGLVIIERLAGHVLDQLAGVDHQQN</sequence>
<dbReference type="InterPro" id="IPR001453">
    <property type="entry name" value="MoaB/Mog_dom"/>
</dbReference>
<keyword evidence="2" id="KW-0501">Molybdenum cofactor biosynthesis</keyword>
<dbReference type="EMBL" id="CAESAJ010000175">
    <property type="protein sequence ID" value="CAB4343774.1"/>
    <property type="molecule type" value="Genomic_DNA"/>
</dbReference>
<dbReference type="GO" id="GO:0006777">
    <property type="term" value="P:Mo-molybdopterin cofactor biosynthetic process"/>
    <property type="evidence" value="ECO:0007669"/>
    <property type="project" value="UniProtKB-KW"/>
</dbReference>
<dbReference type="PANTHER" id="PTHR43764">
    <property type="entry name" value="MOLYBDENUM COFACTOR BIOSYNTHESIS"/>
    <property type="match status" value="1"/>
</dbReference>
<dbReference type="AlphaFoldDB" id="A0A6J5ZM87"/>
<dbReference type="PANTHER" id="PTHR43764:SF1">
    <property type="entry name" value="MOLYBDOPTERIN MOLYBDOTRANSFERASE"/>
    <property type="match status" value="1"/>
</dbReference>
<dbReference type="InterPro" id="IPR008284">
    <property type="entry name" value="MoCF_biosynth_CS"/>
</dbReference>
<dbReference type="SUPFAM" id="SSF53218">
    <property type="entry name" value="Molybdenum cofactor biosynthesis proteins"/>
    <property type="match status" value="1"/>
</dbReference>
<dbReference type="PROSITE" id="PS01078">
    <property type="entry name" value="MOCF_BIOSYNTHESIS_1"/>
    <property type="match status" value="1"/>
</dbReference>
<proteinExistence type="predicted"/>